<comment type="caution">
    <text evidence="2">The sequence shown here is derived from an EMBL/GenBank/DDBJ whole genome shotgun (WGS) entry which is preliminary data.</text>
</comment>
<dbReference type="RefSeq" id="WP_212537041.1">
    <property type="nucleotide sequence ID" value="NZ_JAGTUU010000005.1"/>
</dbReference>
<dbReference type="AlphaFoldDB" id="A0A8J7WCJ1"/>
<dbReference type="EMBL" id="JAGTUU010000005">
    <property type="protein sequence ID" value="MBS0125075.1"/>
    <property type="molecule type" value="Genomic_DNA"/>
</dbReference>
<keyword evidence="1" id="KW-1133">Transmembrane helix</keyword>
<gene>
    <name evidence="2" type="ORF">KB874_13355</name>
</gene>
<feature type="transmembrane region" description="Helical" evidence="1">
    <location>
        <begin position="30"/>
        <end position="51"/>
    </location>
</feature>
<keyword evidence="3" id="KW-1185">Reference proteome</keyword>
<reference evidence="2" key="1">
    <citation type="submission" date="2021-04" db="EMBL/GenBank/DDBJ databases">
        <authorList>
            <person name="Yoon J."/>
        </authorList>
    </citation>
    <scope>NUCLEOTIDE SEQUENCE</scope>
    <source>
        <strain evidence="2">KMU-90</strain>
    </source>
</reference>
<organism evidence="2 3">
    <name type="scientific">Thetidibacter halocola</name>
    <dbReference type="NCBI Taxonomy" id="2827239"/>
    <lineage>
        <taxon>Bacteria</taxon>
        <taxon>Pseudomonadati</taxon>
        <taxon>Pseudomonadota</taxon>
        <taxon>Alphaproteobacteria</taxon>
        <taxon>Rhodobacterales</taxon>
        <taxon>Roseobacteraceae</taxon>
        <taxon>Thetidibacter</taxon>
    </lineage>
</organism>
<name>A0A8J7WCJ1_9RHOB</name>
<feature type="transmembrane region" description="Helical" evidence="1">
    <location>
        <begin position="6"/>
        <end position="23"/>
    </location>
</feature>
<protein>
    <submittedName>
        <fullName evidence="2">Uncharacterized protein</fullName>
    </submittedName>
</protein>
<evidence type="ECO:0000313" key="2">
    <source>
        <dbReference type="EMBL" id="MBS0125075.1"/>
    </source>
</evidence>
<sequence>MDPMTLVYYAAICGLLSLAGPRLGGRWARFGVGVLVGLGAAAALPAIRAVLG</sequence>
<keyword evidence="1" id="KW-0472">Membrane</keyword>
<keyword evidence="1" id="KW-0812">Transmembrane</keyword>
<accession>A0A8J7WCJ1</accession>
<dbReference type="Proteomes" id="UP000681356">
    <property type="component" value="Unassembled WGS sequence"/>
</dbReference>
<evidence type="ECO:0000313" key="3">
    <source>
        <dbReference type="Proteomes" id="UP000681356"/>
    </source>
</evidence>
<evidence type="ECO:0000256" key="1">
    <source>
        <dbReference type="SAM" id="Phobius"/>
    </source>
</evidence>
<proteinExistence type="predicted"/>